<evidence type="ECO:0000256" key="8">
    <source>
        <dbReference type="ARBA" id="ARBA00022842"/>
    </source>
</evidence>
<dbReference type="Pfam" id="PF14572">
    <property type="entry name" value="Pribosyl_synth"/>
    <property type="match status" value="1"/>
</dbReference>
<dbReference type="InterPro" id="IPR029099">
    <property type="entry name" value="Pribosyltran_N"/>
</dbReference>
<dbReference type="NCBIfam" id="NF002320">
    <property type="entry name" value="PRK01259.1"/>
    <property type="match status" value="1"/>
</dbReference>
<dbReference type="GO" id="GO:0004749">
    <property type="term" value="F:ribose phosphate diphosphokinase activity"/>
    <property type="evidence" value="ECO:0007669"/>
    <property type="project" value="UniProtKB-EC"/>
</dbReference>
<name>A0A9W5RZP3_9BACL</name>
<dbReference type="GO" id="GO:0005737">
    <property type="term" value="C:cytoplasm"/>
    <property type="evidence" value="ECO:0007669"/>
    <property type="project" value="TreeGrafter"/>
</dbReference>
<evidence type="ECO:0000256" key="7">
    <source>
        <dbReference type="ARBA" id="ARBA00022840"/>
    </source>
</evidence>
<evidence type="ECO:0000313" key="11">
    <source>
        <dbReference type="EMBL" id="EXX85316.1"/>
    </source>
</evidence>
<dbReference type="InterPro" id="IPR005946">
    <property type="entry name" value="Rib-P_diPkinase"/>
</dbReference>
<protein>
    <recommendedName>
        <fullName evidence="1">ribose-phosphate diphosphokinase</fullName>
        <ecNumber evidence="1">2.7.6.1</ecNumber>
    </recommendedName>
</protein>
<dbReference type="PANTHER" id="PTHR10210:SF32">
    <property type="entry name" value="RIBOSE-PHOSPHATE PYROPHOSPHOKINASE 2"/>
    <property type="match status" value="1"/>
</dbReference>
<dbReference type="GO" id="GO:0000287">
    <property type="term" value="F:magnesium ion binding"/>
    <property type="evidence" value="ECO:0007669"/>
    <property type="project" value="InterPro"/>
</dbReference>
<evidence type="ECO:0000259" key="10">
    <source>
        <dbReference type="Pfam" id="PF13793"/>
    </source>
</evidence>
<dbReference type="Pfam" id="PF13793">
    <property type="entry name" value="Pribosyltran_N"/>
    <property type="match status" value="1"/>
</dbReference>
<keyword evidence="3" id="KW-0479">Metal-binding</keyword>
<comment type="caution">
    <text evidence="11">The sequence shown here is derived from an EMBL/GenBank/DDBJ whole genome shotgun (WGS) entry which is preliminary data.</text>
</comment>
<comment type="catalytic activity">
    <reaction evidence="9">
        <text>D-ribose 5-phosphate + ATP = 5-phospho-alpha-D-ribose 1-diphosphate + AMP + H(+)</text>
        <dbReference type="Rhea" id="RHEA:15609"/>
        <dbReference type="ChEBI" id="CHEBI:15378"/>
        <dbReference type="ChEBI" id="CHEBI:30616"/>
        <dbReference type="ChEBI" id="CHEBI:58017"/>
        <dbReference type="ChEBI" id="CHEBI:78346"/>
        <dbReference type="ChEBI" id="CHEBI:456215"/>
        <dbReference type="EC" id="2.7.6.1"/>
    </reaction>
</comment>
<dbReference type="FunFam" id="3.40.50.2020:FF:000007">
    <property type="entry name" value="Ribose-phosphate pyrophosphokinase"/>
    <property type="match status" value="1"/>
</dbReference>
<keyword evidence="6" id="KW-0418">Kinase</keyword>
<dbReference type="SMART" id="SM01400">
    <property type="entry name" value="Pribosyltran_N"/>
    <property type="match status" value="1"/>
</dbReference>
<dbReference type="NCBIfam" id="TIGR01251">
    <property type="entry name" value="ribP_PPkin"/>
    <property type="match status" value="1"/>
</dbReference>
<dbReference type="RefSeq" id="WP_036584250.1">
    <property type="nucleotide sequence ID" value="NZ_KK082169.1"/>
</dbReference>
<proteinExistence type="predicted"/>
<evidence type="ECO:0000256" key="2">
    <source>
        <dbReference type="ARBA" id="ARBA00022679"/>
    </source>
</evidence>
<dbReference type="GO" id="GO:0005524">
    <property type="term" value="F:ATP binding"/>
    <property type="evidence" value="ECO:0007669"/>
    <property type="project" value="UniProtKB-KW"/>
</dbReference>
<keyword evidence="5" id="KW-0547">Nucleotide-binding</keyword>
<dbReference type="Gene3D" id="3.40.50.2020">
    <property type="match status" value="2"/>
</dbReference>
<evidence type="ECO:0000256" key="9">
    <source>
        <dbReference type="ARBA" id="ARBA00049535"/>
    </source>
</evidence>
<dbReference type="Proteomes" id="UP000053750">
    <property type="component" value="Unassembled WGS sequence"/>
</dbReference>
<evidence type="ECO:0000256" key="4">
    <source>
        <dbReference type="ARBA" id="ARBA00022727"/>
    </source>
</evidence>
<dbReference type="EC" id="2.7.6.1" evidence="1"/>
<keyword evidence="7" id="KW-0067">ATP-binding</keyword>
<evidence type="ECO:0000256" key="1">
    <source>
        <dbReference type="ARBA" id="ARBA00013247"/>
    </source>
</evidence>
<keyword evidence="12" id="KW-1185">Reference proteome</keyword>
<dbReference type="GO" id="GO:0016301">
    <property type="term" value="F:kinase activity"/>
    <property type="evidence" value="ECO:0007669"/>
    <property type="project" value="UniProtKB-KW"/>
</dbReference>
<dbReference type="SUPFAM" id="SSF53271">
    <property type="entry name" value="PRTase-like"/>
    <property type="match status" value="2"/>
</dbReference>
<evidence type="ECO:0000256" key="3">
    <source>
        <dbReference type="ARBA" id="ARBA00022723"/>
    </source>
</evidence>
<gene>
    <name evidence="11" type="ORF">BG53_08935</name>
</gene>
<evidence type="ECO:0000256" key="5">
    <source>
        <dbReference type="ARBA" id="ARBA00022741"/>
    </source>
</evidence>
<dbReference type="AlphaFoldDB" id="A0A9W5RZP3"/>
<dbReference type="EMBL" id="JFHU01000232">
    <property type="protein sequence ID" value="EXX85316.1"/>
    <property type="molecule type" value="Genomic_DNA"/>
</dbReference>
<accession>A0A9W5RZP3</accession>
<dbReference type="PANTHER" id="PTHR10210">
    <property type="entry name" value="RIBOSE-PHOSPHATE DIPHOSPHOKINASE FAMILY MEMBER"/>
    <property type="match status" value="1"/>
</dbReference>
<feature type="domain" description="Ribose-phosphate pyrophosphokinase N-terminal" evidence="10">
    <location>
        <begin position="6"/>
        <end position="122"/>
    </location>
</feature>
<dbReference type="CDD" id="cd06223">
    <property type="entry name" value="PRTases_typeI"/>
    <property type="match status" value="1"/>
</dbReference>
<dbReference type="InterPro" id="IPR000836">
    <property type="entry name" value="PRTase_dom"/>
</dbReference>
<dbReference type="InterPro" id="IPR029057">
    <property type="entry name" value="PRTase-like"/>
</dbReference>
<organism evidence="11 12">
    <name type="scientific">Paenibacillus darwinianus</name>
    <dbReference type="NCBI Taxonomy" id="1380763"/>
    <lineage>
        <taxon>Bacteria</taxon>
        <taxon>Bacillati</taxon>
        <taxon>Bacillota</taxon>
        <taxon>Bacilli</taxon>
        <taxon>Bacillales</taxon>
        <taxon>Paenibacillaceae</taxon>
        <taxon>Paenibacillus</taxon>
    </lineage>
</organism>
<keyword evidence="8" id="KW-0460">Magnesium</keyword>
<dbReference type="OrthoDB" id="9777067at2"/>
<keyword evidence="4" id="KW-0545">Nucleotide biosynthesis</keyword>
<keyword evidence="2 11" id="KW-0808">Transferase</keyword>
<evidence type="ECO:0000313" key="12">
    <source>
        <dbReference type="Proteomes" id="UP000053750"/>
    </source>
</evidence>
<dbReference type="GO" id="GO:0006015">
    <property type="term" value="P:5-phosphoribose 1-diphosphate biosynthetic process"/>
    <property type="evidence" value="ECO:0007669"/>
    <property type="project" value="TreeGrafter"/>
</dbReference>
<dbReference type="GO" id="GO:0006164">
    <property type="term" value="P:purine nucleotide biosynthetic process"/>
    <property type="evidence" value="ECO:0007669"/>
    <property type="project" value="TreeGrafter"/>
</dbReference>
<reference evidence="11 12" key="1">
    <citation type="submission" date="2014-02" db="EMBL/GenBank/DDBJ databases">
        <title>Genome sequence of Paenibacillus darwinianus reveals adaptive mechanisms for survival in Antarctic soils.</title>
        <authorList>
            <person name="Dsouza M."/>
            <person name="Taylor M.W."/>
            <person name="Turner S.J."/>
            <person name="Aislabie J."/>
        </authorList>
    </citation>
    <scope>NUCLEOTIDE SEQUENCE [LARGE SCALE GENOMIC DNA]</scope>
    <source>
        <strain evidence="11 12">CE1</strain>
    </source>
</reference>
<evidence type="ECO:0000256" key="6">
    <source>
        <dbReference type="ARBA" id="ARBA00022777"/>
    </source>
</evidence>
<sequence>MIRDKVKIFAGSSNIPLAANICDKLGMPLGDVKISRFENGEVYVAYKEPIRTCDIFIVQSLSDPINEHFMELLVMIDAAKRASAKTINIIMPYYGYARQERKRAPREAISAKLVADLLYAAGASRIITLDLHTAAIQGFFNFPVDHLTALDELTAYLKSKSIENPVIVSPDAGRASTAEKLANYMDATFAIVVTNKDNQTGEETTHVIGDVAGMTPIIVEDMIDTGKTILGVVNQLAESGAKACIAVATHGLFSGNALAKLEHPHIKEIVVTDSILQHTSESDKLVVITMSNLITEAIRAIVDGGSIATLFKSRGI</sequence>
<dbReference type="GO" id="GO:0002189">
    <property type="term" value="C:ribose phosphate diphosphokinase complex"/>
    <property type="evidence" value="ECO:0007669"/>
    <property type="project" value="TreeGrafter"/>
</dbReference>